<reference evidence="1 2" key="1">
    <citation type="submission" date="2014-11" db="EMBL/GenBank/DDBJ databases">
        <title>Draft Genome Sequences of Nine Bacillus subtilis Strains that Form Spores with High Heat-Resistance.</title>
        <authorList>
            <person name="Krawcyk A.O."/>
            <person name="Berendsen E.M."/>
            <person name="de Jong A."/>
            <person name="Holsappel S."/>
            <person name="Eijlander R.T."/>
            <person name="Wells-Bennik M."/>
            <person name="Kuipers O.P."/>
        </authorList>
    </citation>
    <scope>NUCLEOTIDE SEQUENCE [LARGE SCALE GENOMIC DNA]</scope>
    <source>
        <strain evidence="1 2">B4067</strain>
    </source>
</reference>
<gene>
    <name evidence="1" type="ORF">B4067_4651</name>
</gene>
<accession>A0ABD3ZZG1</accession>
<dbReference type="Proteomes" id="UP000031970">
    <property type="component" value="Unassembled WGS sequence"/>
</dbReference>
<comment type="caution">
    <text evidence="1">The sequence shown here is derived from an EMBL/GenBank/DDBJ whole genome shotgun (WGS) entry which is preliminary data.</text>
</comment>
<evidence type="ECO:0000313" key="1">
    <source>
        <dbReference type="EMBL" id="KIL33432.1"/>
    </source>
</evidence>
<sequence>MIGKCKGCGEIITASEEFFDHEGEFIHDESDCIREYFKEIADLVQ</sequence>
<evidence type="ECO:0008006" key="3">
    <source>
        <dbReference type="Google" id="ProtNLM"/>
    </source>
</evidence>
<organism evidence="1 2">
    <name type="scientific">Bacillus subtilis subsp. subtilis</name>
    <dbReference type="NCBI Taxonomy" id="135461"/>
    <lineage>
        <taxon>Bacteria</taxon>
        <taxon>Bacillati</taxon>
        <taxon>Bacillota</taxon>
        <taxon>Bacilli</taxon>
        <taxon>Bacillales</taxon>
        <taxon>Bacillaceae</taxon>
        <taxon>Bacillus</taxon>
    </lineage>
</organism>
<dbReference type="EMBL" id="JSXS01000013">
    <property type="protein sequence ID" value="KIL33432.1"/>
    <property type="molecule type" value="Genomic_DNA"/>
</dbReference>
<dbReference type="AlphaFoldDB" id="A0ABD3ZZG1"/>
<evidence type="ECO:0000313" key="2">
    <source>
        <dbReference type="Proteomes" id="UP000031970"/>
    </source>
</evidence>
<proteinExistence type="predicted"/>
<protein>
    <recommendedName>
        <fullName evidence="3">C2H2-type domain-containing protein</fullName>
    </recommendedName>
</protein>
<name>A0ABD3ZZG1_BACIU</name>